<evidence type="ECO:0000259" key="1">
    <source>
        <dbReference type="Pfam" id="PF06114"/>
    </source>
</evidence>
<dbReference type="HOGENOM" id="CLU_914806_0_0_5"/>
<dbReference type="PANTHER" id="PTHR43236">
    <property type="entry name" value="ANTITOXIN HIGA1"/>
    <property type="match status" value="1"/>
</dbReference>
<dbReference type="InParanoid" id="F1Z4I2"/>
<proteinExistence type="predicted"/>
<sequence>MRITQMLDAVLGADRFDRKPMDVASLALEYSRQIAPSEAIELVEERNLPGCVGALVYGDVKPRKWGILYDKGQSPGRRAFTIAHEFGHYILHRHKVDEDLALTGGFFCDDEAVVQRGGMGIEEEADTFAADLLMPLHDMRKQLRSSSRADFDQLGKLAERYGVSLEAAIIRWLEYTETRAMLVVSNEGFAKWAKPSRPALRSGIYIRTKNEIFELPAMASAVTRDFTEITRSGIDQAAGIWFSEPVIEMCFRSDRYDQEYTLLHFERQRDWSLDEEPQTDCVDRFAGNGV</sequence>
<dbReference type="InterPro" id="IPR052345">
    <property type="entry name" value="Rad_response_metalloprotease"/>
</dbReference>
<dbReference type="EMBL" id="AEWJ01000018">
    <property type="protein sequence ID" value="EGD60592.1"/>
    <property type="molecule type" value="Genomic_DNA"/>
</dbReference>
<dbReference type="Proteomes" id="UP000004728">
    <property type="component" value="Unassembled WGS sequence"/>
</dbReference>
<dbReference type="STRING" id="983920.Y88_2882"/>
<evidence type="ECO:0000313" key="3">
    <source>
        <dbReference type="Proteomes" id="UP000004728"/>
    </source>
</evidence>
<organism evidence="2 3">
    <name type="scientific">Novosphingobium nitrogenifigens DSM 19370</name>
    <dbReference type="NCBI Taxonomy" id="983920"/>
    <lineage>
        <taxon>Bacteria</taxon>
        <taxon>Pseudomonadati</taxon>
        <taxon>Pseudomonadota</taxon>
        <taxon>Alphaproteobacteria</taxon>
        <taxon>Sphingomonadales</taxon>
        <taxon>Sphingomonadaceae</taxon>
        <taxon>Novosphingobium</taxon>
    </lineage>
</organism>
<protein>
    <recommendedName>
        <fullName evidence="1">IrrE N-terminal-like domain-containing protein</fullName>
    </recommendedName>
</protein>
<dbReference type="AlphaFoldDB" id="F1Z4I2"/>
<evidence type="ECO:0000313" key="2">
    <source>
        <dbReference type="EMBL" id="EGD60592.1"/>
    </source>
</evidence>
<comment type="caution">
    <text evidence="2">The sequence shown here is derived from an EMBL/GenBank/DDBJ whole genome shotgun (WGS) entry which is preliminary data.</text>
</comment>
<keyword evidence="3" id="KW-1185">Reference proteome</keyword>
<dbReference type="InterPro" id="IPR010359">
    <property type="entry name" value="IrrE_HExxH"/>
</dbReference>
<reference evidence="2 3" key="1">
    <citation type="journal article" date="2012" name="J. Bacteriol.">
        <title>Draft Genome Sequence of Novosphingobium nitrogenifigens Y88T.</title>
        <authorList>
            <person name="Strabala T.J."/>
            <person name="Macdonald L."/>
            <person name="Liu V."/>
            <person name="Smit A.M."/>
        </authorList>
    </citation>
    <scope>NUCLEOTIDE SEQUENCE [LARGE SCALE GENOMIC DNA]</scope>
    <source>
        <strain evidence="2 3">DSM 19370</strain>
    </source>
</reference>
<dbReference type="Pfam" id="PF06114">
    <property type="entry name" value="Peptidase_M78"/>
    <property type="match status" value="1"/>
</dbReference>
<name>F1Z4I2_9SPHN</name>
<gene>
    <name evidence="2" type="ORF">Y88_2882</name>
</gene>
<feature type="domain" description="IrrE N-terminal-like" evidence="1">
    <location>
        <begin position="62"/>
        <end position="172"/>
    </location>
</feature>
<dbReference type="RefSeq" id="WP_008068477.1">
    <property type="nucleotide sequence ID" value="NZ_AQWK01000009.1"/>
</dbReference>
<accession>F1Z4I2</accession>
<dbReference type="Gene3D" id="1.10.10.2910">
    <property type="match status" value="1"/>
</dbReference>
<dbReference type="PANTHER" id="PTHR43236:SF2">
    <property type="entry name" value="BLL0069 PROTEIN"/>
    <property type="match status" value="1"/>
</dbReference>
<dbReference type="eggNOG" id="COG2856">
    <property type="taxonomic scope" value="Bacteria"/>
</dbReference>